<keyword evidence="1 6" id="KW-0963">Cytoplasm</keyword>
<dbReference type="InterPro" id="IPR003395">
    <property type="entry name" value="RecF/RecN/SMC_N"/>
</dbReference>
<comment type="similarity">
    <text evidence="6">Belongs to the SMC family.</text>
</comment>
<keyword evidence="4 6" id="KW-0175">Coiled coil</keyword>
<dbReference type="InterPro" id="IPR011890">
    <property type="entry name" value="SMC_prok"/>
</dbReference>
<dbReference type="SMART" id="SM00968">
    <property type="entry name" value="SMC_hinge"/>
    <property type="match status" value="1"/>
</dbReference>
<dbReference type="InterPro" id="IPR024704">
    <property type="entry name" value="SMC"/>
</dbReference>
<dbReference type="GO" id="GO:0030261">
    <property type="term" value="P:chromosome condensation"/>
    <property type="evidence" value="ECO:0007669"/>
    <property type="project" value="InterPro"/>
</dbReference>
<evidence type="ECO:0000256" key="5">
    <source>
        <dbReference type="ARBA" id="ARBA00023125"/>
    </source>
</evidence>
<sequence length="1193" mass="137212">MLKKATFHGFKAFADRVEIDFSSGVTAVVGPNGSGKSNISDGIRWVMGETSAKSLRGGSMKDVIFSGCDTRKASTQAEVSIEFDNRLRILPRMDMDTVIITRKAHISGKSEFFINEQPARLKDIQEIFLDTGLGSNSYSMISQEQTKRLLSEKIEERRAIFEEAAGIVMMKNEKETTEDRLEEVEKDFVRLHDILKELERQVKPLQKQSEKAKQYLTIKNVLDETETDFLSFKFQRLTKEEQVITNELELKINELNECTSNIANLEEKLKNYKEELKLLNDSIFSTQEEKSKAKENIDSLQNLISINKERILQSENELSEVNGEIEDIEDKFSVSVEEFNSKKNRFQELEKLIFDNNQMKDKVVKDLFHLQIEITSSKDKTERLREEIASLYNEYQEAKLRFEQHNRNEEKFLSEMDSLSERKKNAEDNLSASKETLETFQKEFQENSNVIQELSGKHQFHINELNDKQRTANDHSSLIVHLETTLAKEKTILDSLESSLENFEGYYEGVRNILKNKTQLNGILDVVGNLFTPVDGYEVALDSLLNASAQNIVVSSIQSAKKAVNFLKEKRLGRATFIPLDDLTIRTFSNEELNIINNYQGISPALSVIKHTNELKPLFQHLIGRNLIATNMEAAVKFYEETRLKIKISTLDGDILQPGTISGGTRNKKGLISKRKEMDNLRESVKNNGKKLIEVKESAQNLKRTIEMITNDKESILKSLEIEKEKNGQIKLKLESAQHNLEIAKNNIKEQDILVKDLRYQYEESKRTSSSLYSKYHEKENLHVQKNEELSFLIQQLKNNEELYNNAKQTETTCLIEIEKYEEEKRNLTDFISEQENGKDSFEKRLEFLQTKKYSNEAKIHNANEENNQYEEQLNTLSETYSSLEISLNKQQTKKNEIQTYIDKSESSLTELRNSFTDLKEVNHKLDIQKTNYINNKEHIIKRAFEAYQLKESDLLQAPQININEEATEKEIKSLLKELKSIGSVNLESIKDYEELNERHQTEKAQLEDIKEAKKDLEMLLKDVSKEMTERFTVTFKEVSKHFEKIFVELFGGGHAKLGLEDPKKPLTSRIMITAQPPGKKPKKIELLSGGEKNLTVCALVFAIIKASPSPFVYLDEIDAPLDDANVSRFAFYLKKFGEHTQFIVVTHRKGTMMAADSLFGVTQEEQGITTVFPYHLEQPSSPLDQSDTEVGT</sequence>
<dbReference type="GO" id="GO:0007062">
    <property type="term" value="P:sister chromatid cohesion"/>
    <property type="evidence" value="ECO:0007669"/>
    <property type="project" value="InterPro"/>
</dbReference>
<dbReference type="GO" id="GO:0006260">
    <property type="term" value="P:DNA replication"/>
    <property type="evidence" value="ECO:0007669"/>
    <property type="project" value="UniProtKB-UniRule"/>
</dbReference>
<name>A0A6M6DZA8_PRIMG</name>
<evidence type="ECO:0000256" key="1">
    <source>
        <dbReference type="ARBA" id="ARBA00022490"/>
    </source>
</evidence>
<feature type="coiled-coil region" evidence="6">
    <location>
        <begin position="990"/>
        <end position="1030"/>
    </location>
</feature>
<evidence type="ECO:0000256" key="6">
    <source>
        <dbReference type="HAMAP-Rule" id="MF_01894"/>
    </source>
</evidence>
<keyword evidence="3 6" id="KW-0067">ATP-binding</keyword>
<keyword evidence="8" id="KW-0614">Plasmid</keyword>
<dbReference type="Gene3D" id="1.20.1060.20">
    <property type="match status" value="1"/>
</dbReference>
<feature type="coiled-coil region" evidence="6">
    <location>
        <begin position="374"/>
        <end position="443"/>
    </location>
</feature>
<protein>
    <recommendedName>
        <fullName evidence="6">Chromosome partition protein Smc</fullName>
    </recommendedName>
</protein>
<dbReference type="GO" id="GO:0005737">
    <property type="term" value="C:cytoplasm"/>
    <property type="evidence" value="ECO:0007669"/>
    <property type="project" value="UniProtKB-SubCell"/>
</dbReference>
<dbReference type="GO" id="GO:0005694">
    <property type="term" value="C:chromosome"/>
    <property type="evidence" value="ECO:0007669"/>
    <property type="project" value="InterPro"/>
</dbReference>
<feature type="coiled-coil region" evidence="6">
    <location>
        <begin position="790"/>
        <end position="887"/>
    </location>
</feature>
<dbReference type="InterPro" id="IPR010935">
    <property type="entry name" value="SMC_hinge"/>
</dbReference>
<geneLocation type="plasmid" evidence="9">
    <name>pfdu301a</name>
</geneLocation>
<gene>
    <name evidence="6 8" type="primary">smc</name>
    <name evidence="8" type="ORF">FDZ14_28870</name>
</gene>
<dbReference type="InterPro" id="IPR027417">
    <property type="entry name" value="P-loop_NTPase"/>
</dbReference>
<proteinExistence type="inferred from homology"/>
<accession>A0A6M6DZA8</accession>
<feature type="coiled-coil region" evidence="6">
    <location>
        <begin position="167"/>
        <end position="215"/>
    </location>
</feature>
<reference evidence="8 9" key="1">
    <citation type="submission" date="2019-10" db="EMBL/GenBank/DDBJ databases">
        <title>Complete genome sequences for adaption low water activity.</title>
        <authorList>
            <person name="Zhao L."/>
            <person name="Zhong J."/>
        </authorList>
    </citation>
    <scope>NUCLEOTIDE SEQUENCE [LARGE SCALE GENOMIC DNA]</scope>
    <source>
        <strain evidence="8 9">FDU301</strain>
        <plasmid evidence="9">pfdu301a</plasmid>
    </source>
</reference>
<organism evidence="8 9">
    <name type="scientific">Priestia megaterium</name>
    <name type="common">Bacillus megaterium</name>
    <dbReference type="NCBI Taxonomy" id="1404"/>
    <lineage>
        <taxon>Bacteria</taxon>
        <taxon>Bacillati</taxon>
        <taxon>Bacillota</taxon>
        <taxon>Bacilli</taxon>
        <taxon>Bacillales</taxon>
        <taxon>Bacillaceae</taxon>
        <taxon>Priestia</taxon>
    </lineage>
</organism>
<dbReference type="HAMAP" id="MF_01894">
    <property type="entry name" value="Smc_prok"/>
    <property type="match status" value="1"/>
</dbReference>
<dbReference type="Pfam" id="PF06470">
    <property type="entry name" value="SMC_hinge"/>
    <property type="match status" value="1"/>
</dbReference>
<keyword evidence="2 6" id="KW-0547">Nucleotide-binding</keyword>
<dbReference type="NCBIfam" id="TIGR02168">
    <property type="entry name" value="SMC_prok_B"/>
    <property type="match status" value="1"/>
</dbReference>
<evidence type="ECO:0000256" key="2">
    <source>
        <dbReference type="ARBA" id="ARBA00022741"/>
    </source>
</evidence>
<dbReference type="GO" id="GO:0003677">
    <property type="term" value="F:DNA binding"/>
    <property type="evidence" value="ECO:0007669"/>
    <property type="project" value="UniProtKB-UniRule"/>
</dbReference>
<evidence type="ECO:0000259" key="7">
    <source>
        <dbReference type="SMART" id="SM00968"/>
    </source>
</evidence>
<dbReference type="InterPro" id="IPR036277">
    <property type="entry name" value="SMC_hinge_sf"/>
</dbReference>
<dbReference type="PIRSF" id="PIRSF005719">
    <property type="entry name" value="SMC"/>
    <property type="match status" value="1"/>
</dbReference>
<comment type="subunit">
    <text evidence="6">Homodimer.</text>
</comment>
<dbReference type="AlphaFoldDB" id="A0A6M6DZA8"/>
<dbReference type="EMBL" id="CP045273">
    <property type="protein sequence ID" value="QJX80112.1"/>
    <property type="molecule type" value="Genomic_DNA"/>
</dbReference>
<dbReference type="Proteomes" id="UP000501076">
    <property type="component" value="Plasmid pFDU301A"/>
</dbReference>
<evidence type="ECO:0000313" key="8">
    <source>
        <dbReference type="EMBL" id="QJX80112.1"/>
    </source>
</evidence>
<dbReference type="Pfam" id="PF02463">
    <property type="entry name" value="SMC_N"/>
    <property type="match status" value="2"/>
</dbReference>
<comment type="subcellular location">
    <subcellularLocation>
        <location evidence="6">Cytoplasm</location>
    </subcellularLocation>
</comment>
<feature type="coiled-coil region" evidence="6">
    <location>
        <begin position="248"/>
        <end position="331"/>
    </location>
</feature>
<dbReference type="GO" id="GO:0005524">
    <property type="term" value="F:ATP binding"/>
    <property type="evidence" value="ECO:0007669"/>
    <property type="project" value="UniProtKB-UniRule"/>
</dbReference>
<comment type="function">
    <text evidence="6">Required for chromosome condensation and partitioning.</text>
</comment>
<evidence type="ECO:0000256" key="4">
    <source>
        <dbReference type="ARBA" id="ARBA00023054"/>
    </source>
</evidence>
<keyword evidence="5 6" id="KW-0238">DNA-binding</keyword>
<dbReference type="SUPFAM" id="SSF52540">
    <property type="entry name" value="P-loop containing nucleoside triphosphate hydrolases"/>
    <property type="match status" value="1"/>
</dbReference>
<comment type="domain">
    <text evidence="6">Contains large globular domains required for ATP hydrolysis at each terminus and a third globular domain forming a flexible hinge near the middle of the molecule. These domains are separated by coiled-coil structures.</text>
</comment>
<dbReference type="PANTHER" id="PTHR43977">
    <property type="entry name" value="STRUCTURAL MAINTENANCE OF CHROMOSOMES PROTEIN 3"/>
    <property type="match status" value="1"/>
</dbReference>
<dbReference type="GO" id="GO:0007059">
    <property type="term" value="P:chromosome segregation"/>
    <property type="evidence" value="ECO:0007669"/>
    <property type="project" value="UniProtKB-UniRule"/>
</dbReference>
<dbReference type="Gene3D" id="3.30.70.1620">
    <property type="match status" value="1"/>
</dbReference>
<dbReference type="GO" id="GO:0016887">
    <property type="term" value="F:ATP hydrolysis activity"/>
    <property type="evidence" value="ECO:0007669"/>
    <property type="project" value="InterPro"/>
</dbReference>
<feature type="binding site" evidence="6">
    <location>
        <begin position="31"/>
        <end position="38"/>
    </location>
    <ligand>
        <name>ATP</name>
        <dbReference type="ChEBI" id="CHEBI:30616"/>
    </ligand>
</feature>
<dbReference type="RefSeq" id="WP_171779012.1">
    <property type="nucleotide sequence ID" value="NZ_CP045273.1"/>
</dbReference>
<dbReference type="SUPFAM" id="SSF75553">
    <property type="entry name" value="Smc hinge domain"/>
    <property type="match status" value="1"/>
</dbReference>
<dbReference type="Gene3D" id="3.40.50.300">
    <property type="entry name" value="P-loop containing nucleotide triphosphate hydrolases"/>
    <property type="match status" value="2"/>
</dbReference>
<feature type="domain" description="SMC hinge" evidence="7">
    <location>
        <begin position="521"/>
        <end position="639"/>
    </location>
</feature>
<evidence type="ECO:0000256" key="3">
    <source>
        <dbReference type="ARBA" id="ARBA00022840"/>
    </source>
</evidence>
<evidence type="ECO:0000313" key="9">
    <source>
        <dbReference type="Proteomes" id="UP000501076"/>
    </source>
</evidence>
<feature type="coiled-coil region" evidence="6">
    <location>
        <begin position="692"/>
        <end position="754"/>
    </location>
</feature>